<dbReference type="InterPro" id="IPR000847">
    <property type="entry name" value="LysR_HTH_N"/>
</dbReference>
<dbReference type="PROSITE" id="PS50931">
    <property type="entry name" value="HTH_LYSR"/>
    <property type="match status" value="1"/>
</dbReference>
<evidence type="ECO:0000313" key="7">
    <source>
        <dbReference type="Proteomes" id="UP000197153"/>
    </source>
</evidence>
<evidence type="ECO:0000256" key="2">
    <source>
        <dbReference type="ARBA" id="ARBA00023015"/>
    </source>
</evidence>
<accession>A0A248JQW8</accession>
<protein>
    <submittedName>
        <fullName evidence="6">LysR family transcriptional regulator</fullName>
    </submittedName>
</protein>
<dbReference type="SUPFAM" id="SSF46785">
    <property type="entry name" value="Winged helix' DNA-binding domain"/>
    <property type="match status" value="1"/>
</dbReference>
<dbReference type="InterPro" id="IPR050389">
    <property type="entry name" value="LysR-type_TF"/>
</dbReference>
<dbReference type="SUPFAM" id="SSF53850">
    <property type="entry name" value="Periplasmic binding protein-like II"/>
    <property type="match status" value="1"/>
</dbReference>
<evidence type="ECO:0000313" key="6">
    <source>
        <dbReference type="EMBL" id="ASG20999.1"/>
    </source>
</evidence>
<dbReference type="GO" id="GO:0003677">
    <property type="term" value="F:DNA binding"/>
    <property type="evidence" value="ECO:0007669"/>
    <property type="project" value="UniProtKB-KW"/>
</dbReference>
<organism evidence="6 7">
    <name type="scientific">Nitrospirillum viridazoti CBAmc</name>
    <dbReference type="NCBI Taxonomy" id="1441467"/>
    <lineage>
        <taxon>Bacteria</taxon>
        <taxon>Pseudomonadati</taxon>
        <taxon>Pseudomonadota</taxon>
        <taxon>Alphaproteobacteria</taxon>
        <taxon>Rhodospirillales</taxon>
        <taxon>Azospirillaceae</taxon>
        <taxon>Nitrospirillum</taxon>
        <taxon>Nitrospirillum viridazoti</taxon>
    </lineage>
</organism>
<dbReference type="KEGG" id="nao:Y958_09295"/>
<proteinExistence type="inferred from homology"/>
<sequence>MIDLRGVDLNLLVSLDALLDQANVTRAAARLGISQPALSAQLARLRDLFHDPLFVPSETGRGMVPTTRALELQTPLRAALQELETVVRRPPAFDPLTATRDFAIAASDNSTVAVGLGLMERLRAVAGPGIRLSFRAPNAERILGQMQRGEVDLLIGSQNMVQTGMIVRRLAGERYLVAQRKGHPRGAGPLDLDGYCAQEHILVSTNGGGFVGFVDEDLERLGRQRRVALSIHQFMLAVPILLATDYLCVLPSRLARRYAEKLDLFDLPLPNRRSYDFMAAWHPRHQADPGHVWLRQQVAAVAEGMGC</sequence>
<reference evidence="6 7" key="1">
    <citation type="submission" date="2017-06" db="EMBL/GenBank/DDBJ databases">
        <title>Complete genome sequence of Nitrospirillum amazonense strain CBAmC, an endophytic nitrogen-fixing and plant growth-promoting bacterium, isolated from sugarcane.</title>
        <authorList>
            <person name="Schwab S."/>
            <person name="dos Santos Teixeira K.R."/>
            <person name="Simoes Araujo J.L."/>
            <person name="Soares Vidal M."/>
            <person name="Borges de Freitas H.R."/>
            <person name="Rivello Crivelaro A.L."/>
            <person name="Bueno de Camargo Nunes A."/>
            <person name="dos Santos C.M."/>
            <person name="Palmeira da Silva Rosa D."/>
            <person name="da Silva Padilha D."/>
            <person name="da Silva E."/>
            <person name="Araujo Terra L."/>
            <person name="Soares Mendes V."/>
            <person name="Farinelli L."/>
            <person name="Magalhaes Cruz L."/>
            <person name="Baldani J.I."/>
        </authorList>
    </citation>
    <scope>NUCLEOTIDE SEQUENCE [LARGE SCALE GENOMIC DNA]</scope>
    <source>
        <strain evidence="6 7">CBAmC</strain>
    </source>
</reference>
<dbReference type="PANTHER" id="PTHR30118">
    <property type="entry name" value="HTH-TYPE TRANSCRIPTIONAL REGULATOR LEUO-RELATED"/>
    <property type="match status" value="1"/>
</dbReference>
<dbReference type="Pfam" id="PF00126">
    <property type="entry name" value="HTH_1"/>
    <property type="match status" value="1"/>
</dbReference>
<dbReference type="AlphaFoldDB" id="A0A248JQW8"/>
<dbReference type="InterPro" id="IPR005119">
    <property type="entry name" value="LysR_subst-bd"/>
</dbReference>
<dbReference type="PRINTS" id="PR00039">
    <property type="entry name" value="HTHLYSR"/>
</dbReference>
<name>A0A248JQW8_9PROT</name>
<keyword evidence="4" id="KW-0804">Transcription</keyword>
<keyword evidence="7" id="KW-1185">Reference proteome</keyword>
<dbReference type="GO" id="GO:0003700">
    <property type="term" value="F:DNA-binding transcription factor activity"/>
    <property type="evidence" value="ECO:0007669"/>
    <property type="project" value="InterPro"/>
</dbReference>
<keyword evidence="3" id="KW-0238">DNA-binding</keyword>
<dbReference type="Gene3D" id="3.40.190.10">
    <property type="entry name" value="Periplasmic binding protein-like II"/>
    <property type="match status" value="2"/>
</dbReference>
<evidence type="ECO:0000256" key="4">
    <source>
        <dbReference type="ARBA" id="ARBA00023163"/>
    </source>
</evidence>
<evidence type="ECO:0000259" key="5">
    <source>
        <dbReference type="PROSITE" id="PS50931"/>
    </source>
</evidence>
<feature type="domain" description="HTH lysR-type" evidence="5">
    <location>
        <begin position="7"/>
        <end position="66"/>
    </location>
</feature>
<dbReference type="PANTHER" id="PTHR30118:SF15">
    <property type="entry name" value="TRANSCRIPTIONAL REGULATORY PROTEIN"/>
    <property type="match status" value="1"/>
</dbReference>
<dbReference type="InterPro" id="IPR036390">
    <property type="entry name" value="WH_DNA-bd_sf"/>
</dbReference>
<dbReference type="Pfam" id="PF03466">
    <property type="entry name" value="LysR_substrate"/>
    <property type="match status" value="1"/>
</dbReference>
<dbReference type="RefSeq" id="WP_088871767.1">
    <property type="nucleotide sequence ID" value="NZ_CP022110.1"/>
</dbReference>
<comment type="similarity">
    <text evidence="1">Belongs to the LysR transcriptional regulatory family.</text>
</comment>
<keyword evidence="2" id="KW-0805">Transcription regulation</keyword>
<evidence type="ECO:0000256" key="3">
    <source>
        <dbReference type="ARBA" id="ARBA00023125"/>
    </source>
</evidence>
<evidence type="ECO:0000256" key="1">
    <source>
        <dbReference type="ARBA" id="ARBA00009437"/>
    </source>
</evidence>
<gene>
    <name evidence="6" type="ORF">Y958_09295</name>
</gene>
<dbReference type="InterPro" id="IPR037402">
    <property type="entry name" value="YidZ_PBP2"/>
</dbReference>
<dbReference type="Gene3D" id="1.10.10.10">
    <property type="entry name" value="Winged helix-like DNA-binding domain superfamily/Winged helix DNA-binding domain"/>
    <property type="match status" value="1"/>
</dbReference>
<dbReference type="InterPro" id="IPR036388">
    <property type="entry name" value="WH-like_DNA-bd_sf"/>
</dbReference>
<dbReference type="CDD" id="cd08417">
    <property type="entry name" value="PBP2_Nitroaromatics_like"/>
    <property type="match status" value="1"/>
</dbReference>
<dbReference type="EMBL" id="CP022110">
    <property type="protein sequence ID" value="ASG20999.1"/>
    <property type="molecule type" value="Genomic_DNA"/>
</dbReference>
<dbReference type="Proteomes" id="UP000197153">
    <property type="component" value="Chromosome 1"/>
</dbReference>